<dbReference type="Proteomes" id="UP000050525">
    <property type="component" value="Unassembled WGS sequence"/>
</dbReference>
<evidence type="ECO:0000313" key="12">
    <source>
        <dbReference type="EMBL" id="KYO40738.1"/>
    </source>
</evidence>
<dbReference type="InterPro" id="IPR017452">
    <property type="entry name" value="GPCR_Rhodpsn_7TM"/>
</dbReference>
<feature type="domain" description="G-protein coupled receptors family 1 profile" evidence="11">
    <location>
        <begin position="41"/>
        <end position="290"/>
    </location>
</feature>
<keyword evidence="3 10" id="KW-0716">Sensory transduction</keyword>
<dbReference type="GO" id="GO:0004930">
    <property type="term" value="F:G protein-coupled receptor activity"/>
    <property type="evidence" value="ECO:0007669"/>
    <property type="project" value="UniProtKB-KW"/>
</dbReference>
<keyword evidence="9 12" id="KW-0675">Receptor</keyword>
<reference evidence="12 13" key="1">
    <citation type="journal article" date="2012" name="Genome Biol.">
        <title>Sequencing three crocodilian genomes to illuminate the evolution of archosaurs and amniotes.</title>
        <authorList>
            <person name="St John J.A."/>
            <person name="Braun E.L."/>
            <person name="Isberg S.R."/>
            <person name="Miles L.G."/>
            <person name="Chong A.Y."/>
            <person name="Gongora J."/>
            <person name="Dalzell P."/>
            <person name="Moran C."/>
            <person name="Bed'hom B."/>
            <person name="Abzhanov A."/>
            <person name="Burgess S.C."/>
            <person name="Cooksey A.M."/>
            <person name="Castoe T.A."/>
            <person name="Crawford N.G."/>
            <person name="Densmore L.D."/>
            <person name="Drew J.C."/>
            <person name="Edwards S.V."/>
            <person name="Faircloth B.C."/>
            <person name="Fujita M.K."/>
            <person name="Greenwold M.J."/>
            <person name="Hoffmann F.G."/>
            <person name="Howard J.M."/>
            <person name="Iguchi T."/>
            <person name="Janes D.E."/>
            <person name="Khan S.Y."/>
            <person name="Kohno S."/>
            <person name="de Koning A.J."/>
            <person name="Lance S.L."/>
            <person name="McCarthy F.M."/>
            <person name="McCormack J.E."/>
            <person name="Merchant M.E."/>
            <person name="Peterson D.G."/>
            <person name="Pollock D.D."/>
            <person name="Pourmand N."/>
            <person name="Raney B.J."/>
            <person name="Roessler K.A."/>
            <person name="Sanford J.R."/>
            <person name="Sawyer R.H."/>
            <person name="Schmidt C.J."/>
            <person name="Triplett E.W."/>
            <person name="Tuberville T.D."/>
            <person name="Venegas-Anaya M."/>
            <person name="Howard J.T."/>
            <person name="Jarvis E.D."/>
            <person name="Guillette L.J.Jr."/>
            <person name="Glenn T.C."/>
            <person name="Green R.E."/>
            <person name="Ray D.A."/>
        </authorList>
    </citation>
    <scope>NUCLEOTIDE SEQUENCE [LARGE SCALE GENOMIC DNA]</scope>
    <source>
        <strain evidence="12">KSC_2009_1</strain>
    </source>
</reference>
<evidence type="ECO:0000256" key="7">
    <source>
        <dbReference type="ARBA" id="ARBA00023136"/>
    </source>
</evidence>
<evidence type="ECO:0000256" key="1">
    <source>
        <dbReference type="ARBA" id="ARBA00004651"/>
    </source>
</evidence>
<keyword evidence="9" id="KW-0297">G-protein coupled receptor</keyword>
<dbReference type="PROSITE" id="PS00237">
    <property type="entry name" value="G_PROTEIN_RECEP_F1_1"/>
    <property type="match status" value="1"/>
</dbReference>
<dbReference type="Gene3D" id="1.20.1070.10">
    <property type="entry name" value="Rhodopsin 7-helix transmembrane proteins"/>
    <property type="match status" value="1"/>
</dbReference>
<organism evidence="12 13">
    <name type="scientific">Alligator mississippiensis</name>
    <name type="common">American alligator</name>
    <dbReference type="NCBI Taxonomy" id="8496"/>
    <lineage>
        <taxon>Eukaryota</taxon>
        <taxon>Metazoa</taxon>
        <taxon>Chordata</taxon>
        <taxon>Craniata</taxon>
        <taxon>Vertebrata</taxon>
        <taxon>Euteleostomi</taxon>
        <taxon>Archelosauria</taxon>
        <taxon>Archosauria</taxon>
        <taxon>Crocodylia</taxon>
        <taxon>Alligatoridae</taxon>
        <taxon>Alligatorinae</taxon>
        <taxon>Alligator</taxon>
    </lineage>
</organism>
<dbReference type="PRINTS" id="PR00245">
    <property type="entry name" value="OLFACTORYR"/>
</dbReference>
<dbReference type="GeneID" id="102574101"/>
<comment type="subcellular location">
    <subcellularLocation>
        <location evidence="1 10">Cell membrane</location>
        <topology evidence="1 10">Multi-pass membrane protein</topology>
    </subcellularLocation>
</comment>
<dbReference type="PANTHER" id="PTHR26453">
    <property type="entry name" value="OLFACTORY RECEPTOR"/>
    <property type="match status" value="1"/>
</dbReference>
<keyword evidence="8 9" id="KW-0807">Transducer</keyword>
<feature type="transmembrane region" description="Helical" evidence="10">
    <location>
        <begin position="272"/>
        <end position="292"/>
    </location>
</feature>
<keyword evidence="7 10" id="KW-0472">Membrane</keyword>
<dbReference type="PRINTS" id="PR00237">
    <property type="entry name" value="GPCRRHODOPSN"/>
</dbReference>
<feature type="transmembrane region" description="Helical" evidence="10">
    <location>
        <begin position="197"/>
        <end position="226"/>
    </location>
</feature>
<evidence type="ECO:0000256" key="8">
    <source>
        <dbReference type="ARBA" id="ARBA00023224"/>
    </source>
</evidence>
<gene>
    <name evidence="12" type="primary">OR10W1</name>
    <name evidence="12" type="ORF">Y1Q_0012235</name>
</gene>
<dbReference type="PROSITE" id="PS50262">
    <property type="entry name" value="G_PROTEIN_RECEP_F1_2"/>
    <property type="match status" value="1"/>
</dbReference>
<protein>
    <recommendedName>
        <fullName evidence="10">Olfactory receptor</fullName>
    </recommendedName>
</protein>
<keyword evidence="4 9" id="KW-0812">Transmembrane</keyword>
<dbReference type="AlphaFoldDB" id="A0A151NVC3"/>
<evidence type="ECO:0000256" key="9">
    <source>
        <dbReference type="RuleBase" id="RU000688"/>
    </source>
</evidence>
<feature type="transmembrane region" description="Helical" evidence="10">
    <location>
        <begin position="25"/>
        <end position="48"/>
    </location>
</feature>
<evidence type="ECO:0000313" key="13">
    <source>
        <dbReference type="Proteomes" id="UP000050525"/>
    </source>
</evidence>
<keyword evidence="2 10" id="KW-1003">Cell membrane</keyword>
<feature type="transmembrane region" description="Helical" evidence="10">
    <location>
        <begin position="132"/>
        <end position="157"/>
    </location>
</feature>
<dbReference type="GO" id="GO:0004984">
    <property type="term" value="F:olfactory receptor activity"/>
    <property type="evidence" value="ECO:0007669"/>
    <property type="project" value="InterPro"/>
</dbReference>
<feature type="transmembrane region" description="Helical" evidence="10">
    <location>
        <begin position="102"/>
        <end position="120"/>
    </location>
</feature>
<dbReference type="PhylomeDB" id="A0A151NVC3"/>
<keyword evidence="5 10" id="KW-0552">Olfaction</keyword>
<dbReference type="GO" id="GO:0005886">
    <property type="term" value="C:plasma membrane"/>
    <property type="evidence" value="ECO:0007669"/>
    <property type="project" value="UniProtKB-SubCell"/>
</dbReference>
<dbReference type="InterPro" id="IPR000276">
    <property type="entry name" value="GPCR_Rhodpsn"/>
</dbReference>
<evidence type="ECO:0000259" key="11">
    <source>
        <dbReference type="PROSITE" id="PS50262"/>
    </source>
</evidence>
<evidence type="ECO:0000256" key="2">
    <source>
        <dbReference type="ARBA" id="ARBA00022475"/>
    </source>
</evidence>
<accession>A0A151NVC3</accession>
<comment type="similarity">
    <text evidence="9">Belongs to the G-protein coupled receptor 1 family.</text>
</comment>
<feature type="transmembrane region" description="Helical" evidence="10">
    <location>
        <begin position="60"/>
        <end position="82"/>
    </location>
</feature>
<evidence type="ECO:0000256" key="10">
    <source>
        <dbReference type="RuleBase" id="RU363047"/>
    </source>
</evidence>
<keyword evidence="6 10" id="KW-1133">Transmembrane helix</keyword>
<dbReference type="SUPFAM" id="SSF81321">
    <property type="entry name" value="Family A G protein-coupled receptor-like"/>
    <property type="match status" value="1"/>
</dbReference>
<dbReference type="OrthoDB" id="9975554at2759"/>
<dbReference type="STRING" id="8496.A0A151NVC3"/>
<comment type="caution">
    <text evidence="12">The sequence shown here is derived from an EMBL/GenBank/DDBJ whole genome shotgun (WGS) entry which is preliminary data.</text>
</comment>
<sequence length="317" mass="34820">MAWWNHTVITELMFLAFPSRPELQALFFLGITIIYAAIVTGNLLILAAIQGDSRLHTPMYFFLGALSVVELSYTAAVVPQMLASSLQTRKTISFGACGAQMFFFIGLGGADCFLLAVMAYDRYVAIRHPLHYTLIMTWQLSLCLVVASLLVGFLLALDLVVLIFSLPFCGAHGIQHFFCDVPPLLWLVCAKTETHEIAVFLAGTAAILVPFVLICASYIFIAGAVLQIRSTRGRRRAFSTCSSHLVVVVLQYGCCGFVYLRPSSSFSPEQDQLLSLVYTLGTPILNPIIYTLRNGEVKGALRKALWKPVSLGVSESH</sequence>
<dbReference type="InterPro" id="IPR000725">
    <property type="entry name" value="Olfact_rcpt"/>
</dbReference>
<feature type="transmembrane region" description="Helical" evidence="10">
    <location>
        <begin position="238"/>
        <end position="260"/>
    </location>
</feature>
<dbReference type="eggNOG" id="ENOG502QW3H">
    <property type="taxonomic scope" value="Eukaryota"/>
</dbReference>
<dbReference type="EMBL" id="AKHW03001868">
    <property type="protein sequence ID" value="KYO40738.1"/>
    <property type="molecule type" value="Genomic_DNA"/>
</dbReference>
<evidence type="ECO:0000256" key="6">
    <source>
        <dbReference type="ARBA" id="ARBA00022989"/>
    </source>
</evidence>
<dbReference type="KEGG" id="amj:102574101"/>
<dbReference type="Pfam" id="PF13853">
    <property type="entry name" value="7tm_4"/>
    <property type="match status" value="1"/>
</dbReference>
<dbReference type="CDD" id="cd15225">
    <property type="entry name" value="7tmA_OR10A-like"/>
    <property type="match status" value="1"/>
</dbReference>
<name>A0A151NVC3_ALLMI</name>
<keyword evidence="13" id="KW-1185">Reference proteome</keyword>
<evidence type="ECO:0000256" key="5">
    <source>
        <dbReference type="ARBA" id="ARBA00022725"/>
    </source>
</evidence>
<evidence type="ECO:0000256" key="4">
    <source>
        <dbReference type="ARBA" id="ARBA00022692"/>
    </source>
</evidence>
<proteinExistence type="inferred from homology"/>
<evidence type="ECO:0000256" key="3">
    <source>
        <dbReference type="ARBA" id="ARBA00022606"/>
    </source>
</evidence>
<dbReference type="FunFam" id="1.20.1070.10:FF:000001">
    <property type="entry name" value="Olfactory receptor"/>
    <property type="match status" value="1"/>
</dbReference>